<dbReference type="GO" id="GO:0004497">
    <property type="term" value="F:monooxygenase activity"/>
    <property type="evidence" value="ECO:0007669"/>
    <property type="project" value="UniProtKB-KW"/>
</dbReference>
<keyword evidence="2" id="KW-0560">Oxidoreductase</keyword>
<reference evidence="2 3" key="1">
    <citation type="submission" date="2021-01" db="EMBL/GenBank/DDBJ databases">
        <title>Whole genome shotgun sequence of Asanoa iriomotensis NBRC 100142.</title>
        <authorList>
            <person name="Komaki H."/>
            <person name="Tamura T."/>
        </authorList>
    </citation>
    <scope>NUCLEOTIDE SEQUENCE [LARGE SCALE GENOMIC DNA]</scope>
    <source>
        <strain evidence="2 3">NBRC 100142</strain>
    </source>
</reference>
<organism evidence="2 3">
    <name type="scientific">Asanoa iriomotensis</name>
    <dbReference type="NCBI Taxonomy" id="234613"/>
    <lineage>
        <taxon>Bacteria</taxon>
        <taxon>Bacillati</taxon>
        <taxon>Actinomycetota</taxon>
        <taxon>Actinomycetes</taxon>
        <taxon>Micromonosporales</taxon>
        <taxon>Micromonosporaceae</taxon>
        <taxon>Asanoa</taxon>
    </lineage>
</organism>
<proteinExistence type="predicted"/>
<keyword evidence="2" id="KW-0503">Monooxygenase</keyword>
<dbReference type="Proteomes" id="UP000624325">
    <property type="component" value="Unassembled WGS sequence"/>
</dbReference>
<accession>A0ABQ4C0Z3</accession>
<feature type="domain" description="Luciferase-like" evidence="1">
    <location>
        <begin position="9"/>
        <end position="231"/>
    </location>
</feature>
<evidence type="ECO:0000313" key="2">
    <source>
        <dbReference type="EMBL" id="GIF56427.1"/>
    </source>
</evidence>
<dbReference type="SUPFAM" id="SSF51679">
    <property type="entry name" value="Bacterial luciferase-like"/>
    <property type="match status" value="1"/>
</dbReference>
<dbReference type="InterPro" id="IPR011251">
    <property type="entry name" value="Luciferase-like_dom"/>
</dbReference>
<evidence type="ECO:0000259" key="1">
    <source>
        <dbReference type="Pfam" id="PF00296"/>
    </source>
</evidence>
<gene>
    <name evidence="2" type="ORF">Air01nite_25220</name>
</gene>
<dbReference type="Gene3D" id="3.20.20.30">
    <property type="entry name" value="Luciferase-like domain"/>
    <property type="match status" value="1"/>
</dbReference>
<sequence length="283" mass="29949">MMEVGIGLPSTVPGVTGARLLEWARRAEETGFASLSVLDRLAYDNYEPLITLAAAAAATERIRLTTTVLLGGYRSNGIAVLAKQLATLAHISGGRLVLGVGAGDRADDFEANGVPFRVRGRRLDALLTEMSRLWNGETALGPRPPGGTVPVLVGGHSPYAMHRAATYGSGWIAGGSSATPYPELVRRLHAIWAQHGRDDRPRLVSLGYACFGPDARAEAEAYLKPYYAHAGPHGARVLAGVLTEPAQLRDHLAKLAESGCDETILLPCTTDPAQVELIAKAIG</sequence>
<comment type="caution">
    <text evidence="2">The sequence shown here is derived from an EMBL/GenBank/DDBJ whole genome shotgun (WGS) entry which is preliminary data.</text>
</comment>
<dbReference type="Pfam" id="PF00296">
    <property type="entry name" value="Bac_luciferase"/>
    <property type="match status" value="1"/>
</dbReference>
<dbReference type="InterPro" id="IPR051260">
    <property type="entry name" value="Diverse_substr_monoxygenases"/>
</dbReference>
<evidence type="ECO:0000313" key="3">
    <source>
        <dbReference type="Proteomes" id="UP000624325"/>
    </source>
</evidence>
<name>A0ABQ4C0Z3_9ACTN</name>
<dbReference type="PANTHER" id="PTHR30011:SF32">
    <property type="entry name" value="CONSERVED PROTEIN"/>
    <property type="match status" value="1"/>
</dbReference>
<dbReference type="InterPro" id="IPR036661">
    <property type="entry name" value="Luciferase-like_sf"/>
</dbReference>
<dbReference type="RefSeq" id="WP_239090668.1">
    <property type="nucleotide sequence ID" value="NZ_BAAALU010000006.1"/>
</dbReference>
<dbReference type="PANTHER" id="PTHR30011">
    <property type="entry name" value="ALKANESULFONATE MONOOXYGENASE-RELATED"/>
    <property type="match status" value="1"/>
</dbReference>
<dbReference type="EMBL" id="BONC01000014">
    <property type="protein sequence ID" value="GIF56427.1"/>
    <property type="molecule type" value="Genomic_DNA"/>
</dbReference>
<protein>
    <submittedName>
        <fullName evidence="2">Monooxygenase</fullName>
    </submittedName>
</protein>
<keyword evidence="3" id="KW-1185">Reference proteome</keyword>